<evidence type="ECO:0000256" key="2">
    <source>
        <dbReference type="ARBA" id="ARBA00022448"/>
    </source>
</evidence>
<dbReference type="InterPro" id="IPR020846">
    <property type="entry name" value="MFS_dom"/>
</dbReference>
<dbReference type="Gene3D" id="1.20.1250.20">
    <property type="entry name" value="MFS general substrate transporter like domains"/>
    <property type="match status" value="1"/>
</dbReference>
<feature type="transmembrane region" description="Helical" evidence="8">
    <location>
        <begin position="347"/>
        <end position="366"/>
    </location>
</feature>
<protein>
    <submittedName>
        <fullName evidence="10">MFS transporter</fullName>
    </submittedName>
</protein>
<name>A0A5U2FAU4_SALER</name>
<feature type="transmembrane region" description="Helical" evidence="8">
    <location>
        <begin position="165"/>
        <end position="186"/>
    </location>
</feature>
<dbReference type="GO" id="GO:0005886">
    <property type="term" value="C:plasma membrane"/>
    <property type="evidence" value="ECO:0007669"/>
    <property type="project" value="UniProtKB-SubCell"/>
</dbReference>
<accession>A0A5U2FAU4</accession>
<keyword evidence="3" id="KW-1003">Cell membrane</keyword>
<evidence type="ECO:0000256" key="6">
    <source>
        <dbReference type="ARBA" id="ARBA00022989"/>
    </source>
</evidence>
<feature type="domain" description="Major facilitator superfamily (MFS) profile" evidence="9">
    <location>
        <begin position="8"/>
        <end position="395"/>
    </location>
</feature>
<dbReference type="GO" id="GO:0022857">
    <property type="term" value="F:transmembrane transporter activity"/>
    <property type="evidence" value="ECO:0007669"/>
    <property type="project" value="InterPro"/>
</dbReference>
<evidence type="ECO:0000256" key="1">
    <source>
        <dbReference type="ARBA" id="ARBA00004429"/>
    </source>
</evidence>
<evidence type="ECO:0000256" key="3">
    <source>
        <dbReference type="ARBA" id="ARBA00022475"/>
    </source>
</evidence>
<keyword evidence="6 8" id="KW-1133">Transmembrane helix</keyword>
<keyword evidence="5 8" id="KW-0812">Transmembrane</keyword>
<dbReference type="PANTHER" id="PTHR23513">
    <property type="entry name" value="INTEGRAL MEMBRANE EFFLUX PROTEIN-RELATED"/>
    <property type="match status" value="1"/>
</dbReference>
<evidence type="ECO:0000259" key="9">
    <source>
        <dbReference type="PROSITE" id="PS50850"/>
    </source>
</evidence>
<dbReference type="AlphaFoldDB" id="A0A5U2FAU4"/>
<proteinExistence type="predicted"/>
<feature type="transmembrane region" description="Helical" evidence="8">
    <location>
        <begin position="223"/>
        <end position="244"/>
    </location>
</feature>
<dbReference type="CDD" id="cd06173">
    <property type="entry name" value="MFS_MefA_like"/>
    <property type="match status" value="1"/>
</dbReference>
<sequence length="406" mass="43902">MSNIAFNNARLIVLITIITNLADGVIKISLPILAAKLTHSPIEISSVVLCFTLPWLLTSLHVGVLVDRSDRRKLLVLANLIRVIGVATLLILYISNNMKITWLYPIAFILGIAEVIAATSETTLVPMAVKENKLQSTNTWVAGSENICNEFIGPPLGGFLLATGAWLALGFSTVAYLLAVICVLLLRGVFKIPKHQNTLTITADIRTGILFIWRNNALRTMTLLVGVMACCWSAWLAIIVLYAVSPGPMKLSESGYGLLISALGAGGLFGATVTPILNKLIGHRWVMFGDIIGTFFMLLVPALTINPYLVGLSTFCGGMGGIMWVINSRTLAQCVVPTAMLGRFYATYRLISWGFLPVGAGLAGIIAEFISLRAVFLSGAIATALLIIPFHHSFKGSMFNDLIRRK</sequence>
<evidence type="ECO:0000256" key="5">
    <source>
        <dbReference type="ARBA" id="ARBA00022692"/>
    </source>
</evidence>
<dbReference type="InterPro" id="IPR010290">
    <property type="entry name" value="TM_effector"/>
</dbReference>
<keyword evidence="2" id="KW-0813">Transport</keyword>
<organism evidence="10">
    <name type="scientific">Salmonella enterica</name>
    <name type="common">Salmonella choleraesuis</name>
    <dbReference type="NCBI Taxonomy" id="28901"/>
    <lineage>
        <taxon>Bacteria</taxon>
        <taxon>Pseudomonadati</taxon>
        <taxon>Pseudomonadota</taxon>
        <taxon>Gammaproteobacteria</taxon>
        <taxon>Enterobacterales</taxon>
        <taxon>Enterobacteriaceae</taxon>
        <taxon>Salmonella</taxon>
    </lineage>
</organism>
<feature type="transmembrane region" description="Helical" evidence="8">
    <location>
        <begin position="372"/>
        <end position="390"/>
    </location>
</feature>
<feature type="transmembrane region" description="Helical" evidence="8">
    <location>
        <begin position="74"/>
        <end position="94"/>
    </location>
</feature>
<feature type="transmembrane region" description="Helical" evidence="8">
    <location>
        <begin position="285"/>
        <end position="302"/>
    </location>
</feature>
<comment type="caution">
    <text evidence="10">The sequence shown here is derived from an EMBL/GenBank/DDBJ whole genome shotgun (WGS) entry which is preliminary data.</text>
</comment>
<evidence type="ECO:0000313" key="10">
    <source>
        <dbReference type="EMBL" id="EBP0014045.1"/>
    </source>
</evidence>
<dbReference type="PROSITE" id="PS50850">
    <property type="entry name" value="MFS"/>
    <property type="match status" value="1"/>
</dbReference>
<evidence type="ECO:0000256" key="7">
    <source>
        <dbReference type="ARBA" id="ARBA00023136"/>
    </source>
</evidence>
<feature type="transmembrane region" description="Helical" evidence="8">
    <location>
        <begin position="256"/>
        <end position="278"/>
    </location>
</feature>
<dbReference type="Pfam" id="PF05977">
    <property type="entry name" value="MFS_3"/>
    <property type="match status" value="1"/>
</dbReference>
<keyword evidence="7 8" id="KW-0472">Membrane</keyword>
<dbReference type="SUPFAM" id="SSF103473">
    <property type="entry name" value="MFS general substrate transporter"/>
    <property type="match status" value="1"/>
</dbReference>
<feature type="transmembrane region" description="Helical" evidence="8">
    <location>
        <begin position="308"/>
        <end position="326"/>
    </location>
</feature>
<evidence type="ECO:0000256" key="4">
    <source>
        <dbReference type="ARBA" id="ARBA00022519"/>
    </source>
</evidence>
<evidence type="ECO:0000256" key="8">
    <source>
        <dbReference type="SAM" id="Phobius"/>
    </source>
</evidence>
<feature type="transmembrane region" description="Helical" evidence="8">
    <location>
        <begin position="42"/>
        <end position="62"/>
    </location>
</feature>
<gene>
    <name evidence="10" type="ORF">HX37_25745</name>
</gene>
<dbReference type="PANTHER" id="PTHR23513:SF6">
    <property type="entry name" value="MAJOR FACILITATOR SUPERFAMILY ASSOCIATED DOMAIN-CONTAINING PROTEIN"/>
    <property type="match status" value="1"/>
</dbReference>
<feature type="transmembrane region" description="Helical" evidence="8">
    <location>
        <begin position="12"/>
        <end position="30"/>
    </location>
</feature>
<keyword evidence="4" id="KW-0997">Cell inner membrane</keyword>
<dbReference type="InterPro" id="IPR036259">
    <property type="entry name" value="MFS_trans_sf"/>
</dbReference>
<dbReference type="EMBL" id="AAGKHU010000217">
    <property type="protein sequence ID" value="EBP0014045.1"/>
    <property type="molecule type" value="Genomic_DNA"/>
</dbReference>
<comment type="subcellular location">
    <subcellularLocation>
        <location evidence="1">Cell inner membrane</location>
        <topology evidence="1">Multi-pass membrane protein</topology>
    </subcellularLocation>
</comment>
<reference evidence="10" key="1">
    <citation type="submission" date="2018-07" db="EMBL/GenBank/DDBJ databases">
        <authorList>
            <consortium name="GenomeTrakr network: Whole genome sequencing for foodborne pathogen traceback"/>
        </authorList>
    </citation>
    <scope>NUCLEOTIDE SEQUENCE</scope>
    <source>
        <strain evidence="10">CFSAN018538</strain>
    </source>
</reference>